<dbReference type="SUPFAM" id="SSF47413">
    <property type="entry name" value="lambda repressor-like DNA-binding domains"/>
    <property type="match status" value="1"/>
</dbReference>
<sequence>MSFEQDIKQLRLQKKMTQQELADEVHVSRQTVSTWETGKNYPSLDVLRRLSDLFDVSFEKIMFGEEIDMTNKQKSIAEAIDQDVSLKHRYKRLTMILGSIFVLLVLWLGMLLVGYQKGIDIIDRMNPFLQYKVAYTKMPSDKVTNPNNKANHGYWTKWFSDNDMGTEWTKLTLTTGLNPGVKDPYVMAYHKGSYVKIARIVPGSSVSTVMKSNVSAITRLMYSKDHDNLSMNFRSVKDLQNKKHFNKVIQELVVQ</sequence>
<keyword evidence="2" id="KW-0812">Transmembrane</keyword>
<dbReference type="InterPro" id="IPR001387">
    <property type="entry name" value="Cro/C1-type_HTH"/>
</dbReference>
<keyword evidence="2" id="KW-0472">Membrane</keyword>
<evidence type="ECO:0000256" key="1">
    <source>
        <dbReference type="ARBA" id="ARBA00023125"/>
    </source>
</evidence>
<evidence type="ECO:0000259" key="3">
    <source>
        <dbReference type="PROSITE" id="PS50943"/>
    </source>
</evidence>
<dbReference type="PANTHER" id="PTHR46558:SF4">
    <property type="entry name" value="DNA-BIDING PHAGE PROTEIN"/>
    <property type="match status" value="1"/>
</dbReference>
<proteinExistence type="predicted"/>
<evidence type="ECO:0000313" key="5">
    <source>
        <dbReference type="Proteomes" id="UP000321296"/>
    </source>
</evidence>
<gene>
    <name evidence="4" type="ORF">FGL85_03050</name>
</gene>
<dbReference type="AlphaFoldDB" id="A0A5B8T382"/>
<name>A0A5B8T382_LEUPS</name>
<reference evidence="4 5" key="1">
    <citation type="submission" date="2019-06" db="EMBL/GenBank/DDBJ databases">
        <title>Genome analyses of bacteria isolated from kimchi.</title>
        <authorList>
            <person name="Lee S."/>
            <person name="Ahn S."/>
            <person name="Roh S."/>
        </authorList>
    </citation>
    <scope>NUCLEOTIDE SEQUENCE [LARGE SCALE GENOMIC DNA]</scope>
    <source>
        <strain evidence="4 5">CBA3630</strain>
    </source>
</reference>
<keyword evidence="2" id="KW-1133">Transmembrane helix</keyword>
<dbReference type="EMBL" id="CP042383">
    <property type="protein sequence ID" value="QEA41553.1"/>
    <property type="molecule type" value="Genomic_DNA"/>
</dbReference>
<dbReference type="SMART" id="SM00530">
    <property type="entry name" value="HTH_XRE"/>
    <property type="match status" value="1"/>
</dbReference>
<keyword evidence="1" id="KW-0238">DNA-binding</keyword>
<dbReference type="PROSITE" id="PS50943">
    <property type="entry name" value="HTH_CROC1"/>
    <property type="match status" value="1"/>
</dbReference>
<dbReference type="Gene3D" id="1.10.260.40">
    <property type="entry name" value="lambda repressor-like DNA-binding domains"/>
    <property type="match status" value="1"/>
</dbReference>
<dbReference type="RefSeq" id="WP_147651158.1">
    <property type="nucleotide sequence ID" value="NZ_CP042383.1"/>
</dbReference>
<dbReference type="KEGG" id="lpse:FGL85_03050"/>
<protein>
    <submittedName>
        <fullName evidence="4">Helix-turn-helix transcriptional regulator</fullName>
    </submittedName>
</protein>
<dbReference type="PANTHER" id="PTHR46558">
    <property type="entry name" value="TRACRIPTIONAL REGULATORY PROTEIN-RELATED-RELATED"/>
    <property type="match status" value="1"/>
</dbReference>
<dbReference type="GO" id="GO:0003677">
    <property type="term" value="F:DNA binding"/>
    <property type="evidence" value="ECO:0007669"/>
    <property type="project" value="UniProtKB-KW"/>
</dbReference>
<feature type="transmembrane region" description="Helical" evidence="2">
    <location>
        <begin position="95"/>
        <end position="115"/>
    </location>
</feature>
<feature type="domain" description="HTH cro/C1-type" evidence="3">
    <location>
        <begin position="7"/>
        <end position="61"/>
    </location>
</feature>
<organism evidence="4 5">
    <name type="scientific">Leuconostoc pseudomesenteroides</name>
    <dbReference type="NCBI Taxonomy" id="33968"/>
    <lineage>
        <taxon>Bacteria</taxon>
        <taxon>Bacillati</taxon>
        <taxon>Bacillota</taxon>
        <taxon>Bacilli</taxon>
        <taxon>Lactobacillales</taxon>
        <taxon>Lactobacillaceae</taxon>
        <taxon>Leuconostoc</taxon>
    </lineage>
</organism>
<dbReference type="Pfam" id="PF01381">
    <property type="entry name" value="HTH_3"/>
    <property type="match status" value="1"/>
</dbReference>
<evidence type="ECO:0000313" key="4">
    <source>
        <dbReference type="EMBL" id="QEA41553.1"/>
    </source>
</evidence>
<evidence type="ECO:0000256" key="2">
    <source>
        <dbReference type="SAM" id="Phobius"/>
    </source>
</evidence>
<dbReference type="CDD" id="cd00093">
    <property type="entry name" value="HTH_XRE"/>
    <property type="match status" value="1"/>
</dbReference>
<dbReference type="InterPro" id="IPR010982">
    <property type="entry name" value="Lambda_DNA-bd_dom_sf"/>
</dbReference>
<dbReference type="Proteomes" id="UP000321296">
    <property type="component" value="Chromosome"/>
</dbReference>
<accession>A0A5B8T382</accession>